<proteinExistence type="predicted"/>
<evidence type="ECO:0000313" key="1">
    <source>
        <dbReference type="EMBL" id="MBE1491528.1"/>
    </source>
</evidence>
<name>A0A927MGZ6_9ACTN</name>
<dbReference type="SUPFAM" id="SSF53850">
    <property type="entry name" value="Periplasmic binding protein-like II"/>
    <property type="match status" value="1"/>
</dbReference>
<gene>
    <name evidence="1" type="ORF">H4W31_007166</name>
</gene>
<dbReference type="InterPro" id="IPR006059">
    <property type="entry name" value="SBP"/>
</dbReference>
<dbReference type="EMBL" id="JADBEB010000001">
    <property type="protein sequence ID" value="MBE1491528.1"/>
    <property type="molecule type" value="Genomic_DNA"/>
</dbReference>
<accession>A0A927MGZ6</accession>
<organism evidence="1 2">
    <name type="scientific">Plantactinospora soyae</name>
    <dbReference type="NCBI Taxonomy" id="1544732"/>
    <lineage>
        <taxon>Bacteria</taxon>
        <taxon>Bacillati</taxon>
        <taxon>Actinomycetota</taxon>
        <taxon>Actinomycetes</taxon>
        <taxon>Micromonosporales</taxon>
        <taxon>Micromonosporaceae</taxon>
        <taxon>Plantactinospora</taxon>
    </lineage>
</organism>
<keyword evidence="2" id="KW-1185">Reference proteome</keyword>
<dbReference type="AlphaFoldDB" id="A0A927MGZ6"/>
<dbReference type="InterPro" id="IPR006311">
    <property type="entry name" value="TAT_signal"/>
</dbReference>
<dbReference type="Proteomes" id="UP000649753">
    <property type="component" value="Unassembled WGS sequence"/>
</dbReference>
<dbReference type="RefSeq" id="WP_192770584.1">
    <property type="nucleotide sequence ID" value="NZ_JADBEB010000001.1"/>
</dbReference>
<keyword evidence="1" id="KW-0813">Transport</keyword>
<comment type="caution">
    <text evidence="1">The sequence shown here is derived from an EMBL/GenBank/DDBJ whole genome shotgun (WGS) entry which is preliminary data.</text>
</comment>
<keyword evidence="1" id="KW-0762">Sugar transport</keyword>
<reference evidence="1" key="1">
    <citation type="submission" date="2020-10" db="EMBL/GenBank/DDBJ databases">
        <title>Sequencing the genomes of 1000 actinobacteria strains.</title>
        <authorList>
            <person name="Klenk H.-P."/>
        </authorList>
    </citation>
    <scope>NUCLEOTIDE SEQUENCE</scope>
    <source>
        <strain evidence="1">DSM 46832</strain>
    </source>
</reference>
<dbReference type="Pfam" id="PF13416">
    <property type="entry name" value="SBP_bac_8"/>
    <property type="match status" value="1"/>
</dbReference>
<dbReference type="PROSITE" id="PS51318">
    <property type="entry name" value="TAT"/>
    <property type="match status" value="1"/>
</dbReference>
<protein>
    <submittedName>
        <fullName evidence="1">Multiple sugar transport system substrate-binding protein</fullName>
    </submittedName>
</protein>
<dbReference type="Gene3D" id="3.40.190.10">
    <property type="entry name" value="Periplasmic binding protein-like II"/>
    <property type="match status" value="2"/>
</dbReference>
<sequence>MPDPYSRRSFLTGVLASGTATAGTIYLLPGGRPAPASKPPPDTRLRLATGQDPSGARTLLIDMWNRANPKTPISLIETPGGSRDERQVMRDLAAAGTVDIVNLDVIHIPEFAKKGLIAPIKLVNPGEIFEEIKFVNRVPDATDQYWAAPLNTDAGMLFDRQPEDDDALEGVSLSGTLAAVPEGSRQFVGQLNPVQSTSYEAFVVNVLEHALSADPTILNPNGTVSRDLGQWQEALAPLAIAIRQGKVLLSGNESESRQAFKGRRYMRNWPVQYRELQKQDDVDAKASRIRVSPLKAGILGGQSIALVARSPHPEVAKQFIDFMTDMPAQKILASYGLAPARFDVYDDVDFKVLAPHLDQLRTAVENTRPRPMNSNYSQFSDAVRVHTRALLIDRKPLTSEFIDQIQAALG</sequence>
<evidence type="ECO:0000313" key="2">
    <source>
        <dbReference type="Proteomes" id="UP000649753"/>
    </source>
</evidence>